<keyword evidence="3" id="KW-1185">Reference proteome</keyword>
<reference evidence="3" key="1">
    <citation type="journal article" date="2008" name="Nat. Genet.">
        <title>The Pristionchus pacificus genome provides a unique perspective on nematode lifestyle and parasitism.</title>
        <authorList>
            <person name="Dieterich C."/>
            <person name="Clifton S.W."/>
            <person name="Schuster L.N."/>
            <person name="Chinwalla A."/>
            <person name="Delehaunty K."/>
            <person name="Dinkelacker I."/>
            <person name="Fulton L."/>
            <person name="Fulton R."/>
            <person name="Godfrey J."/>
            <person name="Minx P."/>
            <person name="Mitreva M."/>
            <person name="Roeseler W."/>
            <person name="Tian H."/>
            <person name="Witte H."/>
            <person name="Yang S.P."/>
            <person name="Wilson R.K."/>
            <person name="Sommer R.J."/>
        </authorList>
    </citation>
    <scope>NUCLEOTIDE SEQUENCE [LARGE SCALE GENOMIC DNA]</scope>
    <source>
        <strain evidence="3">PS312</strain>
    </source>
</reference>
<name>A0A2A6BMG6_PRIPA</name>
<dbReference type="EnsemblMetazoa" id="PPA43965.1">
    <property type="protein sequence ID" value="PPA43965.1"/>
    <property type="gene ID" value="WBGene00282334"/>
</dbReference>
<evidence type="ECO:0000256" key="1">
    <source>
        <dbReference type="SAM" id="MobiDB-lite"/>
    </source>
</evidence>
<gene>
    <name evidence="2" type="primary">WBGene00282334</name>
</gene>
<protein>
    <submittedName>
        <fullName evidence="2">Uncharacterized protein</fullName>
    </submittedName>
</protein>
<dbReference type="Proteomes" id="UP000005239">
    <property type="component" value="Unassembled WGS sequence"/>
</dbReference>
<reference evidence="2" key="2">
    <citation type="submission" date="2022-06" db="UniProtKB">
        <authorList>
            <consortium name="EnsemblMetazoa"/>
        </authorList>
    </citation>
    <scope>IDENTIFICATION</scope>
    <source>
        <strain evidence="2">PS312</strain>
    </source>
</reference>
<sequence length="173" mass="18833">MGEVVDCIVDDVAIIEEVPVPEGDEGEEGEDPPDPPTDSLLFPPLLLLPASPPVFFDEPLPFLQRYGIRYRTPHRLDILTTSFECAFFATACSSCTDVGFCRNKVNPRDTVAFLLYSYRHAHLGGSIGGLERGRGRVGRGRGSRLTRCIGHTGRRLEGLSRRSPSSNGGSSGE</sequence>
<evidence type="ECO:0000313" key="3">
    <source>
        <dbReference type="Proteomes" id="UP000005239"/>
    </source>
</evidence>
<dbReference type="AlphaFoldDB" id="A0A2A6BMG6"/>
<feature type="region of interest" description="Disordered" evidence="1">
    <location>
        <begin position="18"/>
        <end position="38"/>
    </location>
</feature>
<feature type="compositionally biased region" description="Acidic residues" evidence="1">
    <location>
        <begin position="22"/>
        <end position="33"/>
    </location>
</feature>
<accession>A0A8R1UYT6</accession>
<organism evidence="2 3">
    <name type="scientific">Pristionchus pacificus</name>
    <name type="common">Parasitic nematode worm</name>
    <dbReference type="NCBI Taxonomy" id="54126"/>
    <lineage>
        <taxon>Eukaryota</taxon>
        <taxon>Metazoa</taxon>
        <taxon>Ecdysozoa</taxon>
        <taxon>Nematoda</taxon>
        <taxon>Chromadorea</taxon>
        <taxon>Rhabditida</taxon>
        <taxon>Rhabditina</taxon>
        <taxon>Diplogasteromorpha</taxon>
        <taxon>Diplogasteroidea</taxon>
        <taxon>Neodiplogasteridae</taxon>
        <taxon>Pristionchus</taxon>
    </lineage>
</organism>
<evidence type="ECO:0000313" key="2">
    <source>
        <dbReference type="EnsemblMetazoa" id="PPA43965.1"/>
    </source>
</evidence>
<accession>A0A2A6BMG6</accession>
<proteinExistence type="predicted"/>